<dbReference type="RefSeq" id="WP_138642079.1">
    <property type="nucleotide sequence ID" value="NZ_VCKZ01000602.1"/>
</dbReference>
<evidence type="ECO:0000256" key="8">
    <source>
        <dbReference type="ARBA" id="ARBA00023012"/>
    </source>
</evidence>
<evidence type="ECO:0000313" key="11">
    <source>
        <dbReference type="EMBL" id="TMR25907.1"/>
    </source>
</evidence>
<keyword evidence="4" id="KW-0808">Transferase</keyword>
<keyword evidence="3" id="KW-0597">Phosphoprotein</keyword>
<gene>
    <name evidence="11" type="ORF">ETD96_42160</name>
</gene>
<feature type="domain" description="Signal transduction histidine kinase subgroup 3 dimerisation and phosphoacceptor" evidence="9">
    <location>
        <begin position="176"/>
        <end position="241"/>
    </location>
</feature>
<proteinExistence type="predicted"/>
<dbReference type="InterPro" id="IPR011712">
    <property type="entry name" value="Sig_transdc_His_kin_sub3_dim/P"/>
</dbReference>
<dbReference type="Proteomes" id="UP000305238">
    <property type="component" value="Unassembled WGS sequence"/>
</dbReference>
<dbReference type="Pfam" id="PF23539">
    <property type="entry name" value="DUF7134"/>
    <property type="match status" value="1"/>
</dbReference>
<evidence type="ECO:0000256" key="4">
    <source>
        <dbReference type="ARBA" id="ARBA00022679"/>
    </source>
</evidence>
<dbReference type="AlphaFoldDB" id="A0A5S4FYM4"/>
<feature type="non-terminal residue" evidence="11">
    <location>
        <position position="251"/>
    </location>
</feature>
<dbReference type="GO" id="GO:0046983">
    <property type="term" value="F:protein dimerization activity"/>
    <property type="evidence" value="ECO:0007669"/>
    <property type="project" value="InterPro"/>
</dbReference>
<keyword evidence="6 11" id="KW-0418">Kinase</keyword>
<dbReference type="GO" id="GO:0016020">
    <property type="term" value="C:membrane"/>
    <property type="evidence" value="ECO:0007669"/>
    <property type="project" value="InterPro"/>
</dbReference>
<reference evidence="11 12" key="1">
    <citation type="submission" date="2019-05" db="EMBL/GenBank/DDBJ databases">
        <title>Draft genome sequence of Actinomadura geliboluensis A8036.</title>
        <authorList>
            <person name="Saricaoglu S."/>
            <person name="Isik K."/>
        </authorList>
    </citation>
    <scope>NUCLEOTIDE SEQUENCE [LARGE SCALE GENOMIC DNA]</scope>
    <source>
        <strain evidence="11 12">A8036</strain>
    </source>
</reference>
<comment type="caution">
    <text evidence="11">The sequence shown here is derived from an EMBL/GenBank/DDBJ whole genome shotgun (WGS) entry which is preliminary data.</text>
</comment>
<keyword evidence="8" id="KW-0902">Two-component regulatory system</keyword>
<keyword evidence="12" id="KW-1185">Reference proteome</keyword>
<dbReference type="OrthoDB" id="227596at2"/>
<name>A0A5S4FYM4_9ACTN</name>
<dbReference type="EMBL" id="VCKZ01000602">
    <property type="protein sequence ID" value="TMR25907.1"/>
    <property type="molecule type" value="Genomic_DNA"/>
</dbReference>
<keyword evidence="7" id="KW-0067">ATP-binding</keyword>
<organism evidence="11 12">
    <name type="scientific">Actinomadura geliboluensis</name>
    <dbReference type="NCBI Taxonomy" id="882440"/>
    <lineage>
        <taxon>Bacteria</taxon>
        <taxon>Bacillati</taxon>
        <taxon>Actinomycetota</taxon>
        <taxon>Actinomycetes</taxon>
        <taxon>Streptosporangiales</taxon>
        <taxon>Thermomonosporaceae</taxon>
        <taxon>Actinomadura</taxon>
    </lineage>
</organism>
<dbReference type="GO" id="GO:0000155">
    <property type="term" value="F:phosphorelay sensor kinase activity"/>
    <property type="evidence" value="ECO:0007669"/>
    <property type="project" value="InterPro"/>
</dbReference>
<sequence>MARRPPDAVLPWRHWSDTTLDLVITAVVTTGTLVPVLLPRPHGAAVAAALLASVPVFWRRRCTIPAGFVVAAATTWLSAENDLPPLPLGALVLTYTLAAQPSPARRLAGVAVGGVLLLVSLILPGEELIDSGYIGMFFATAYALGTGGRARRARIGVLEERARRLEEERAAAAARERTRIARDMHDVVTHSVGLMVVQAESGALLVDRSPERAVEAFDAIADRGRDAIAQLRFVLDALRSDDPPPARRAQP</sequence>
<dbReference type="EC" id="2.7.13.3" evidence="2"/>
<dbReference type="PANTHER" id="PTHR24421">
    <property type="entry name" value="NITRATE/NITRITE SENSOR PROTEIN NARX-RELATED"/>
    <property type="match status" value="1"/>
</dbReference>
<evidence type="ECO:0000313" key="12">
    <source>
        <dbReference type="Proteomes" id="UP000305238"/>
    </source>
</evidence>
<evidence type="ECO:0000256" key="3">
    <source>
        <dbReference type="ARBA" id="ARBA00022553"/>
    </source>
</evidence>
<evidence type="ECO:0000256" key="6">
    <source>
        <dbReference type="ARBA" id="ARBA00022777"/>
    </source>
</evidence>
<evidence type="ECO:0000256" key="7">
    <source>
        <dbReference type="ARBA" id="ARBA00022840"/>
    </source>
</evidence>
<comment type="catalytic activity">
    <reaction evidence="1">
        <text>ATP + protein L-histidine = ADP + protein N-phospho-L-histidine.</text>
        <dbReference type="EC" id="2.7.13.3"/>
    </reaction>
</comment>
<dbReference type="PANTHER" id="PTHR24421:SF10">
    <property type="entry name" value="NITRATE_NITRITE SENSOR PROTEIN NARQ"/>
    <property type="match status" value="1"/>
</dbReference>
<dbReference type="InterPro" id="IPR055558">
    <property type="entry name" value="DUF7134"/>
</dbReference>
<evidence type="ECO:0000256" key="1">
    <source>
        <dbReference type="ARBA" id="ARBA00000085"/>
    </source>
</evidence>
<evidence type="ECO:0000256" key="5">
    <source>
        <dbReference type="ARBA" id="ARBA00022741"/>
    </source>
</evidence>
<accession>A0A5S4FYM4</accession>
<evidence type="ECO:0000256" key="2">
    <source>
        <dbReference type="ARBA" id="ARBA00012438"/>
    </source>
</evidence>
<evidence type="ECO:0000259" key="10">
    <source>
        <dbReference type="Pfam" id="PF23539"/>
    </source>
</evidence>
<keyword evidence="5" id="KW-0547">Nucleotide-binding</keyword>
<feature type="domain" description="DUF7134" evidence="10">
    <location>
        <begin position="17"/>
        <end position="152"/>
    </location>
</feature>
<dbReference type="Gene3D" id="1.20.5.1930">
    <property type="match status" value="1"/>
</dbReference>
<dbReference type="InterPro" id="IPR050482">
    <property type="entry name" value="Sensor_HK_TwoCompSys"/>
</dbReference>
<evidence type="ECO:0000259" key="9">
    <source>
        <dbReference type="Pfam" id="PF07730"/>
    </source>
</evidence>
<protein>
    <recommendedName>
        <fullName evidence="2">histidine kinase</fullName>
        <ecNumber evidence="2">2.7.13.3</ecNumber>
    </recommendedName>
</protein>
<dbReference type="Pfam" id="PF07730">
    <property type="entry name" value="HisKA_3"/>
    <property type="match status" value="1"/>
</dbReference>
<dbReference type="GO" id="GO:0005524">
    <property type="term" value="F:ATP binding"/>
    <property type="evidence" value="ECO:0007669"/>
    <property type="project" value="UniProtKB-KW"/>
</dbReference>